<evidence type="ECO:0000256" key="8">
    <source>
        <dbReference type="SAM" id="Phobius"/>
    </source>
</evidence>
<dbReference type="PANTHER" id="PTHR32322:SF18">
    <property type="entry name" value="S-ADENOSYLMETHIONINE_S-ADENOSYLHOMOCYSTEINE TRANSPORTER"/>
    <property type="match status" value="1"/>
</dbReference>
<dbReference type="PANTHER" id="PTHR32322">
    <property type="entry name" value="INNER MEMBRANE TRANSPORTER"/>
    <property type="match status" value="1"/>
</dbReference>
<evidence type="ECO:0000313" key="11">
    <source>
        <dbReference type="Proteomes" id="UP000323521"/>
    </source>
</evidence>
<comment type="subcellular location">
    <subcellularLocation>
        <location evidence="1">Cell membrane</location>
        <topology evidence="1">Multi-pass membrane protein</topology>
    </subcellularLocation>
</comment>
<dbReference type="SUPFAM" id="SSF103481">
    <property type="entry name" value="Multidrug resistance efflux transporter EmrE"/>
    <property type="match status" value="2"/>
</dbReference>
<feature type="transmembrane region" description="Helical" evidence="8">
    <location>
        <begin position="249"/>
        <end position="268"/>
    </location>
</feature>
<sequence>MKINQRHYGVLFTLAAAMFFGTGAIIIKLAYRIDISSWDFLTLQYICSCAMLLPIYYLNRWRSGGAPVPRKVLGRLALQGVVGSFGGSIFLFLGFQYVGAAVGTVLFYSYPAFVTLGAILFFKEKAGLSQYSCLAITFLGTILTIDFWTVSVANTPAQGVGLIMVSALCYTFFSLYGQRNLSDSSSLEITTFTQLFAFLACIIVKPPLFLLEGISYYALFLGFVMALFTSVCSYFLLLKGMSLIGASKASIISTFEIPFTIILALIILGERLAFWQFLGAALIVGSIIYLDLAENKTEPKGGGPDGIPEESPEGPCSGDKHHIILEDHEFEDDCHRMQYAKRGSNAGCP</sequence>
<protein>
    <recommendedName>
        <fullName evidence="9">EamA domain-containing protein</fullName>
    </recommendedName>
</protein>
<dbReference type="Proteomes" id="UP000323521">
    <property type="component" value="Chromosome"/>
</dbReference>
<organism evidence="10 11">
    <name type="scientific">Formimonas warabiya</name>
    <dbReference type="NCBI Taxonomy" id="1761012"/>
    <lineage>
        <taxon>Bacteria</taxon>
        <taxon>Bacillati</taxon>
        <taxon>Bacillota</taxon>
        <taxon>Clostridia</taxon>
        <taxon>Eubacteriales</taxon>
        <taxon>Peptococcaceae</taxon>
        <taxon>Candidatus Formimonas</taxon>
    </lineage>
</organism>
<dbReference type="InterPro" id="IPR050638">
    <property type="entry name" value="AA-Vitamin_Transporters"/>
</dbReference>
<evidence type="ECO:0000256" key="6">
    <source>
        <dbReference type="ARBA" id="ARBA00023136"/>
    </source>
</evidence>
<keyword evidence="3" id="KW-1003">Cell membrane</keyword>
<keyword evidence="4 8" id="KW-0812">Transmembrane</keyword>
<evidence type="ECO:0000313" key="10">
    <source>
        <dbReference type="EMBL" id="ATW25751.1"/>
    </source>
</evidence>
<feature type="transmembrane region" description="Helical" evidence="8">
    <location>
        <begin position="159"/>
        <end position="177"/>
    </location>
</feature>
<reference evidence="10 11" key="1">
    <citation type="submission" date="2016-10" db="EMBL/GenBank/DDBJ databases">
        <title>Complete Genome Sequence of Peptococcaceae strain DCMF.</title>
        <authorList>
            <person name="Edwards R.J."/>
            <person name="Holland S.I."/>
            <person name="Deshpande N.P."/>
            <person name="Wong Y.K."/>
            <person name="Ertan H."/>
            <person name="Manefield M."/>
            <person name="Russell T.L."/>
            <person name="Lee M.J."/>
        </authorList>
    </citation>
    <scope>NUCLEOTIDE SEQUENCE [LARGE SCALE GENOMIC DNA]</scope>
    <source>
        <strain evidence="10 11">DCMF</strain>
    </source>
</reference>
<feature type="transmembrane region" description="Helical" evidence="8">
    <location>
        <begin position="101"/>
        <end position="122"/>
    </location>
</feature>
<dbReference type="KEGG" id="fwa:DCMF_14145"/>
<feature type="domain" description="EamA" evidence="9">
    <location>
        <begin position="159"/>
        <end position="288"/>
    </location>
</feature>
<dbReference type="Pfam" id="PF00892">
    <property type="entry name" value="EamA"/>
    <property type="match status" value="2"/>
</dbReference>
<dbReference type="OrthoDB" id="9810818at2"/>
<evidence type="ECO:0000256" key="5">
    <source>
        <dbReference type="ARBA" id="ARBA00022989"/>
    </source>
</evidence>
<dbReference type="InterPro" id="IPR037185">
    <property type="entry name" value="EmrE-like"/>
</dbReference>
<feature type="region of interest" description="Disordered" evidence="7">
    <location>
        <begin position="299"/>
        <end position="320"/>
    </location>
</feature>
<comment type="similarity">
    <text evidence="2">Belongs to the EamA transporter family.</text>
</comment>
<feature type="transmembrane region" description="Helical" evidence="8">
    <location>
        <begin position="189"/>
        <end position="208"/>
    </location>
</feature>
<evidence type="ECO:0000256" key="4">
    <source>
        <dbReference type="ARBA" id="ARBA00022692"/>
    </source>
</evidence>
<dbReference type="GO" id="GO:0005886">
    <property type="term" value="C:plasma membrane"/>
    <property type="evidence" value="ECO:0007669"/>
    <property type="project" value="UniProtKB-SubCell"/>
</dbReference>
<evidence type="ECO:0000256" key="1">
    <source>
        <dbReference type="ARBA" id="ARBA00004651"/>
    </source>
</evidence>
<proteinExistence type="inferred from homology"/>
<evidence type="ECO:0000256" key="7">
    <source>
        <dbReference type="SAM" id="MobiDB-lite"/>
    </source>
</evidence>
<evidence type="ECO:0000256" key="2">
    <source>
        <dbReference type="ARBA" id="ARBA00007362"/>
    </source>
</evidence>
<dbReference type="EMBL" id="CP017634">
    <property type="protein sequence ID" value="ATW25751.1"/>
    <property type="molecule type" value="Genomic_DNA"/>
</dbReference>
<keyword evidence="5 8" id="KW-1133">Transmembrane helix</keyword>
<feature type="transmembrane region" description="Helical" evidence="8">
    <location>
        <begin position="72"/>
        <end position="95"/>
    </location>
</feature>
<feature type="domain" description="EamA" evidence="9">
    <location>
        <begin position="8"/>
        <end position="144"/>
    </location>
</feature>
<keyword evidence="11" id="KW-1185">Reference proteome</keyword>
<dbReference type="Gene3D" id="1.10.3730.20">
    <property type="match status" value="1"/>
</dbReference>
<name>A0A3G1KTF8_FORW1</name>
<dbReference type="AlphaFoldDB" id="A0A3G1KTF8"/>
<evidence type="ECO:0000256" key="3">
    <source>
        <dbReference type="ARBA" id="ARBA00022475"/>
    </source>
</evidence>
<keyword evidence="6 8" id="KW-0472">Membrane</keyword>
<evidence type="ECO:0000259" key="9">
    <source>
        <dbReference type="Pfam" id="PF00892"/>
    </source>
</evidence>
<accession>A0A3G1KTF8</accession>
<feature type="transmembrane region" description="Helical" evidence="8">
    <location>
        <begin position="43"/>
        <end position="60"/>
    </location>
</feature>
<feature type="transmembrane region" description="Helical" evidence="8">
    <location>
        <begin position="7"/>
        <end position="31"/>
    </location>
</feature>
<feature type="transmembrane region" description="Helical" evidence="8">
    <location>
        <begin position="274"/>
        <end position="292"/>
    </location>
</feature>
<dbReference type="InterPro" id="IPR000620">
    <property type="entry name" value="EamA_dom"/>
</dbReference>
<dbReference type="RefSeq" id="WP_148135021.1">
    <property type="nucleotide sequence ID" value="NZ_CP017634.1"/>
</dbReference>
<feature type="transmembrane region" description="Helical" evidence="8">
    <location>
        <begin position="214"/>
        <end position="237"/>
    </location>
</feature>
<feature type="transmembrane region" description="Helical" evidence="8">
    <location>
        <begin position="134"/>
        <end position="153"/>
    </location>
</feature>
<gene>
    <name evidence="10" type="ORF">DCMF_14145</name>
</gene>